<dbReference type="AlphaFoldDB" id="A0A176VR44"/>
<evidence type="ECO:0000256" key="3">
    <source>
        <dbReference type="ARBA" id="ARBA00022946"/>
    </source>
</evidence>
<evidence type="ECO:0000256" key="7">
    <source>
        <dbReference type="ARBA" id="ARBA00035209"/>
    </source>
</evidence>
<dbReference type="FunFam" id="2.40.30.10:FF:000004">
    <property type="entry name" value="50S ribosomal protein L3"/>
    <property type="match status" value="1"/>
</dbReference>
<dbReference type="Pfam" id="PF00297">
    <property type="entry name" value="Ribosomal_L3"/>
    <property type="match status" value="1"/>
</dbReference>
<evidence type="ECO:0000313" key="9">
    <source>
        <dbReference type="EMBL" id="BBN06985.1"/>
    </source>
</evidence>
<dbReference type="PROSITE" id="PS00474">
    <property type="entry name" value="RIBOSOMAL_L3"/>
    <property type="match status" value="1"/>
</dbReference>
<name>A0A176VR44_MARPO</name>
<dbReference type="Proteomes" id="UP000077202">
    <property type="component" value="Unassembled WGS sequence"/>
</dbReference>
<comment type="subcellular location">
    <subcellularLocation>
        <location evidence="1">Mitochondrion</location>
    </subcellularLocation>
</comment>
<dbReference type="PANTHER" id="PTHR11229">
    <property type="entry name" value="50S RIBOSOMAL PROTEIN L3"/>
    <property type="match status" value="1"/>
</dbReference>
<dbReference type="EMBL" id="AP019869">
    <property type="protein sequence ID" value="BBN06985.1"/>
    <property type="molecule type" value="Genomic_DNA"/>
</dbReference>
<dbReference type="GO" id="GO:0005762">
    <property type="term" value="C:mitochondrial large ribosomal subunit"/>
    <property type="evidence" value="ECO:0007669"/>
    <property type="project" value="TreeGrafter"/>
</dbReference>
<dbReference type="InterPro" id="IPR019927">
    <property type="entry name" value="Ribosomal_uL3_bac/org-type"/>
</dbReference>
<keyword evidence="5" id="KW-0496">Mitochondrion</keyword>
<evidence type="ECO:0000313" key="12">
    <source>
        <dbReference type="Proteomes" id="UP001162541"/>
    </source>
</evidence>
<evidence type="ECO:0000256" key="2">
    <source>
        <dbReference type="ARBA" id="ARBA00006540"/>
    </source>
</evidence>
<organism evidence="10 11">
    <name type="scientific">Marchantia polymorpha subsp. ruderalis</name>
    <dbReference type="NCBI Taxonomy" id="1480154"/>
    <lineage>
        <taxon>Eukaryota</taxon>
        <taxon>Viridiplantae</taxon>
        <taxon>Streptophyta</taxon>
        <taxon>Embryophyta</taxon>
        <taxon>Marchantiophyta</taxon>
        <taxon>Marchantiopsida</taxon>
        <taxon>Marchantiidae</taxon>
        <taxon>Marchantiales</taxon>
        <taxon>Marchantiaceae</taxon>
        <taxon>Marchantia</taxon>
    </lineage>
</organism>
<dbReference type="InterPro" id="IPR000597">
    <property type="entry name" value="Ribosomal_uL3"/>
</dbReference>
<sequence length="363" mass="39288">MSAQAKGLLRSIRPLRDIGRQTCRQAIVHHGTEQFAAAFSHQRSPLVREFSRVAGGSSVLRWSLTICSGQNLSSVEIGLPVCRNFATATLQEQSVGSSGLALEAKPKLMSPESRRTGVVAVKCGMTAVWDRWGSRVPVTVLWVDDNQVVQVKTKGKEGHNALQIGAGQKKAKQLTKPELGHFIASGVPLKRKLAEFPVSDDALLPVGTILNVRHFVPGQYIDVAGITTGKGFQGGMKRWGFAGMPASHGTSLAHRALGSTGGRQDPGKVFKGKKMAGQMGAKRTTIKNVWIYRIDPARNLIWVRGQIPGHNGNFVLLRDAVYKKPDPSTLPFPTFFPPGDEDVSSLQPIEVDLGDTDPFLADD</sequence>
<dbReference type="Gene3D" id="3.30.160.810">
    <property type="match status" value="1"/>
</dbReference>
<dbReference type="GO" id="GO:0006412">
    <property type="term" value="P:translation"/>
    <property type="evidence" value="ECO:0007669"/>
    <property type="project" value="InterPro"/>
</dbReference>
<protein>
    <recommendedName>
        <fullName evidence="7">Large ribosomal subunit protein uL3m</fullName>
    </recommendedName>
</protein>
<dbReference type="HAMAP" id="MF_01325_B">
    <property type="entry name" value="Ribosomal_uL3_B"/>
    <property type="match status" value="1"/>
</dbReference>
<evidence type="ECO:0000256" key="8">
    <source>
        <dbReference type="RuleBase" id="RU003905"/>
    </source>
</evidence>
<reference evidence="12" key="3">
    <citation type="journal article" date="2020" name="Curr. Biol.">
        <title>Chromatin organization in early land plants reveals an ancestral association between H3K27me3, transposons, and constitutive heterochromatin.</title>
        <authorList>
            <person name="Montgomery S.A."/>
            <person name="Tanizawa Y."/>
            <person name="Galik B."/>
            <person name="Wang N."/>
            <person name="Ito T."/>
            <person name="Mochizuki T."/>
            <person name="Akimcheva S."/>
            <person name="Bowman J.L."/>
            <person name="Cognat V."/>
            <person name="Marechal-Drouard L."/>
            <person name="Ekker H."/>
            <person name="Hong S.F."/>
            <person name="Kohchi T."/>
            <person name="Lin S.S."/>
            <person name="Liu L.D."/>
            <person name="Nakamura Y."/>
            <person name="Valeeva L.R."/>
            <person name="Shakirov E.V."/>
            <person name="Shippen D.E."/>
            <person name="Wei W.L."/>
            <person name="Yagura M."/>
            <person name="Yamaoka S."/>
            <person name="Yamato K.T."/>
            <person name="Liu C."/>
            <person name="Berger F."/>
        </authorList>
    </citation>
    <scope>NUCLEOTIDE SEQUENCE [LARGE SCALE GENOMIC DNA]</scope>
    <source>
        <strain evidence="12">Tak-1</strain>
    </source>
</reference>
<proteinExistence type="inferred from homology"/>
<accession>A0A176VR44</accession>
<dbReference type="InterPro" id="IPR009000">
    <property type="entry name" value="Transl_B-barrel_sf"/>
</dbReference>
<dbReference type="GO" id="GO:0003735">
    <property type="term" value="F:structural constituent of ribosome"/>
    <property type="evidence" value="ECO:0007669"/>
    <property type="project" value="InterPro"/>
</dbReference>
<comment type="similarity">
    <text evidence="2 8">Belongs to the universal ribosomal protein uL3 family.</text>
</comment>
<evidence type="ECO:0000313" key="11">
    <source>
        <dbReference type="Proteomes" id="UP000077202"/>
    </source>
</evidence>
<evidence type="ECO:0000256" key="1">
    <source>
        <dbReference type="ARBA" id="ARBA00004173"/>
    </source>
</evidence>
<dbReference type="InterPro" id="IPR019926">
    <property type="entry name" value="Ribosomal_uL3_CS"/>
</dbReference>
<dbReference type="EMBL" id="LVLJ01003179">
    <property type="protein sequence ID" value="OAE22445.1"/>
    <property type="molecule type" value="Genomic_DNA"/>
</dbReference>
<dbReference type="FunFam" id="3.30.160.810:FF:000001">
    <property type="entry name" value="50S ribosomal protein L3"/>
    <property type="match status" value="1"/>
</dbReference>
<reference evidence="10 11" key="1">
    <citation type="submission" date="2016-03" db="EMBL/GenBank/DDBJ databases">
        <title>Mechanisms controlling the formation of the plant cell surface in tip-growing cells are functionally conserved among land plants.</title>
        <authorList>
            <person name="Honkanen S."/>
            <person name="Jones V.A."/>
            <person name="Morieri G."/>
            <person name="Champion C."/>
            <person name="Hetherington A.J."/>
            <person name="Kelly S."/>
            <person name="Saint-Marcoux D."/>
            <person name="Proust H."/>
            <person name="Prescott H."/>
            <person name="Dolan L."/>
        </authorList>
    </citation>
    <scope>NUCLEOTIDE SEQUENCE [LARGE SCALE GENOMIC DNA]</scope>
    <source>
        <strain evidence="11">cv. Tak-1 and cv. Tak-2</strain>
        <tissue evidence="10">Whole gametophyte</tissue>
    </source>
</reference>
<keyword evidence="6 8" id="KW-0687">Ribonucleoprotein</keyword>
<reference evidence="9" key="2">
    <citation type="journal article" date="2019" name="Curr. Biol.">
        <title>Chromatin organization in early land plants reveals an ancestral association between H3K27me3, transposons, and constitutive heterochromatin.</title>
        <authorList>
            <person name="Montgomery S.A."/>
            <person name="Tanizawa Y."/>
            <person name="Galik B."/>
            <person name="Wang N."/>
            <person name="Ito T."/>
            <person name="Mochizuki T."/>
            <person name="Akimcheva S."/>
            <person name="Bowman J."/>
            <person name="Cognat V."/>
            <person name="Drouard L."/>
            <person name="Ekker H."/>
            <person name="Houng S."/>
            <person name="Kohchi T."/>
            <person name="Lin S."/>
            <person name="Liu L.D."/>
            <person name="Nakamura Y."/>
            <person name="Valeeva L.R."/>
            <person name="Shakirov E.V."/>
            <person name="Shippen D.E."/>
            <person name="Wei W."/>
            <person name="Yagura M."/>
            <person name="Yamaoka S."/>
            <person name="Yamato K.T."/>
            <person name="Liu C."/>
            <person name="Berger F."/>
        </authorList>
    </citation>
    <scope>NUCLEOTIDE SEQUENCE [LARGE SCALE GENOMIC DNA]</scope>
    <source>
        <strain evidence="9">Tak-1</strain>
    </source>
</reference>
<evidence type="ECO:0000256" key="5">
    <source>
        <dbReference type="ARBA" id="ARBA00023128"/>
    </source>
</evidence>
<evidence type="ECO:0000313" key="10">
    <source>
        <dbReference type="EMBL" id="OAE22445.1"/>
    </source>
</evidence>
<evidence type="ECO:0000256" key="4">
    <source>
        <dbReference type="ARBA" id="ARBA00022980"/>
    </source>
</evidence>
<dbReference type="SUPFAM" id="SSF50447">
    <property type="entry name" value="Translation proteins"/>
    <property type="match status" value="1"/>
</dbReference>
<dbReference type="PANTHER" id="PTHR11229:SF8">
    <property type="entry name" value="LARGE RIBOSOMAL SUBUNIT PROTEIN UL3M"/>
    <property type="match status" value="1"/>
</dbReference>
<keyword evidence="3" id="KW-0809">Transit peptide</keyword>
<keyword evidence="11" id="KW-1185">Reference proteome</keyword>
<keyword evidence="4 8" id="KW-0689">Ribosomal protein</keyword>
<dbReference type="NCBIfam" id="TIGR03625">
    <property type="entry name" value="L3_bact"/>
    <property type="match status" value="1"/>
</dbReference>
<dbReference type="Gene3D" id="2.40.30.10">
    <property type="entry name" value="Translation factors"/>
    <property type="match status" value="1"/>
</dbReference>
<evidence type="ECO:0000256" key="6">
    <source>
        <dbReference type="ARBA" id="ARBA00023274"/>
    </source>
</evidence>
<gene>
    <name evidence="10" type="ORF">AXG93_3348s1020</name>
    <name evidence="9" type="ORF">Mp_4g00030</name>
</gene>
<dbReference type="Proteomes" id="UP001162541">
    <property type="component" value="Chromosome 4"/>
</dbReference>